<gene>
    <name evidence="2" type="ORF">SAMN05660874_00646</name>
</gene>
<organism evidence="2 3">
    <name type="scientific">Saccharopolyspora flava</name>
    <dbReference type="NCBI Taxonomy" id="95161"/>
    <lineage>
        <taxon>Bacteria</taxon>
        <taxon>Bacillati</taxon>
        <taxon>Actinomycetota</taxon>
        <taxon>Actinomycetes</taxon>
        <taxon>Pseudonocardiales</taxon>
        <taxon>Pseudonocardiaceae</taxon>
        <taxon>Saccharopolyspora</taxon>
    </lineage>
</organism>
<keyword evidence="1" id="KW-0812">Transmembrane</keyword>
<keyword evidence="3" id="KW-1185">Reference proteome</keyword>
<evidence type="ECO:0000313" key="3">
    <source>
        <dbReference type="Proteomes" id="UP000198852"/>
    </source>
</evidence>
<protein>
    <submittedName>
        <fullName evidence="2">Uncharacterized protein</fullName>
    </submittedName>
</protein>
<dbReference type="RefSeq" id="WP_139273993.1">
    <property type="nucleotide sequence ID" value="NZ_FOZX01000001.1"/>
</dbReference>
<dbReference type="STRING" id="95161.SAMN05660874_00646"/>
<feature type="transmembrane region" description="Helical" evidence="1">
    <location>
        <begin position="61"/>
        <end position="79"/>
    </location>
</feature>
<dbReference type="AlphaFoldDB" id="A0A1I6PC97"/>
<name>A0A1I6PC97_9PSEU</name>
<evidence type="ECO:0000256" key="1">
    <source>
        <dbReference type="SAM" id="Phobius"/>
    </source>
</evidence>
<proteinExistence type="predicted"/>
<accession>A0A1I6PC97</accession>
<keyword evidence="1" id="KW-1133">Transmembrane helix</keyword>
<feature type="transmembrane region" description="Helical" evidence="1">
    <location>
        <begin position="38"/>
        <end position="55"/>
    </location>
</feature>
<reference evidence="3" key="1">
    <citation type="submission" date="2016-10" db="EMBL/GenBank/DDBJ databases">
        <authorList>
            <person name="Varghese N."/>
            <person name="Submissions S."/>
        </authorList>
    </citation>
    <scope>NUCLEOTIDE SEQUENCE [LARGE SCALE GENOMIC DNA]</scope>
    <source>
        <strain evidence="3">DSM 44771</strain>
    </source>
</reference>
<dbReference type="Proteomes" id="UP000198852">
    <property type="component" value="Unassembled WGS sequence"/>
</dbReference>
<sequence length="94" mass="10942">MSNRLTRWIRKIPSSEAGFRMPTTHAEWQRWSKPRRRWLIAIGLFAALAFVLAVLSAPTWALLTAFALAFLSQAPLLYYERREDHADRRGDRDA</sequence>
<dbReference type="EMBL" id="FOZX01000001">
    <property type="protein sequence ID" value="SFS37770.1"/>
    <property type="molecule type" value="Genomic_DNA"/>
</dbReference>
<keyword evidence="1" id="KW-0472">Membrane</keyword>
<evidence type="ECO:0000313" key="2">
    <source>
        <dbReference type="EMBL" id="SFS37770.1"/>
    </source>
</evidence>